<comment type="subcellular location">
    <subcellularLocation>
        <location evidence="1">Membrane</location>
        <topology evidence="1">Multi-pass membrane protein</topology>
    </subcellularLocation>
</comment>
<protein>
    <recommendedName>
        <fullName evidence="6">Major facilitator superfamily (MFS) profile domain-containing protein</fullName>
    </recommendedName>
</protein>
<dbReference type="PROSITE" id="PS51257">
    <property type="entry name" value="PROKAR_LIPOPROTEIN"/>
    <property type="match status" value="1"/>
</dbReference>
<dbReference type="Gene3D" id="1.20.1250.20">
    <property type="entry name" value="MFS general substrate transporter like domains"/>
    <property type="match status" value="1"/>
</dbReference>
<accession>A0A7S2W7R3</accession>
<gene>
    <name evidence="7" type="ORF">QSP1433_LOCUS3917</name>
</gene>
<keyword evidence="2 5" id="KW-0812">Transmembrane</keyword>
<evidence type="ECO:0000256" key="1">
    <source>
        <dbReference type="ARBA" id="ARBA00004141"/>
    </source>
</evidence>
<feature type="transmembrane region" description="Helical" evidence="5">
    <location>
        <begin position="322"/>
        <end position="343"/>
    </location>
</feature>
<feature type="transmembrane region" description="Helical" evidence="5">
    <location>
        <begin position="141"/>
        <end position="163"/>
    </location>
</feature>
<dbReference type="Pfam" id="PF07690">
    <property type="entry name" value="MFS_1"/>
    <property type="match status" value="1"/>
</dbReference>
<keyword evidence="3 5" id="KW-1133">Transmembrane helix</keyword>
<feature type="transmembrane region" description="Helical" evidence="5">
    <location>
        <begin position="7"/>
        <end position="29"/>
    </location>
</feature>
<dbReference type="InterPro" id="IPR051068">
    <property type="entry name" value="MFS_Domain-Containing_Protein"/>
</dbReference>
<feature type="transmembrane region" description="Helical" evidence="5">
    <location>
        <begin position="49"/>
        <end position="70"/>
    </location>
</feature>
<dbReference type="InterPro" id="IPR020846">
    <property type="entry name" value="MFS_dom"/>
</dbReference>
<name>A0A7S2W7R3_9STRA</name>
<evidence type="ECO:0000256" key="4">
    <source>
        <dbReference type="ARBA" id="ARBA00023136"/>
    </source>
</evidence>
<feature type="transmembrane region" description="Helical" evidence="5">
    <location>
        <begin position="257"/>
        <end position="274"/>
    </location>
</feature>
<dbReference type="PRINTS" id="PR01035">
    <property type="entry name" value="TCRTETA"/>
</dbReference>
<feature type="transmembrane region" description="Helical" evidence="5">
    <location>
        <begin position="82"/>
        <end position="101"/>
    </location>
</feature>
<keyword evidence="4 5" id="KW-0472">Membrane</keyword>
<sequence>MDDERAPIGLFSASTLTVVSLGCVGMIEYSLVMPSLNEYVTEQLHGSNFFYGMSMAAFSAARVCFMPVLGTWSDRRPMIEPFMFSIMLALCGNVMYATAQWANSCWFVLIGRALIGMGAANTTLSMSYITRITTSETRTKALATLNGVNLIGIVMGPATNLLINFTIKTPIDGLVLNKFTNPGWFMFLVLVVVLILMGCFFQEPAKIQGNQVERRESFAEMEQASLILADDGLDQPLITSSESWQKMFLRLLIKESLWVHFVISFVSNFILAELETAMPKLTNVDFGWSTLENSAMYAVIGVLTAITLVSTGILSKHHSDRTFILVGTVLYGIALLIACLTMRKNPSLTVFIIVCSLLVVASPITDSPNLAFYSKRLQSHPDAIPYLGLFIGFIQASNAVSRTIAPLYAGWALGDTSDQLKIYLGPAIIWGFSAVVLLFKYRTLKEVVSSVPDRWGTLRRQSSVLQSPMLTISAPGAVSP</sequence>
<feature type="transmembrane region" description="Helical" evidence="5">
    <location>
        <begin position="420"/>
        <end position="439"/>
    </location>
</feature>
<dbReference type="InterPro" id="IPR001958">
    <property type="entry name" value="Tet-R_TetA/multi-R_MdtG-like"/>
</dbReference>
<feature type="transmembrane region" description="Helical" evidence="5">
    <location>
        <begin position="294"/>
        <end position="315"/>
    </location>
</feature>
<dbReference type="AlphaFoldDB" id="A0A7S2W7R3"/>
<proteinExistence type="predicted"/>
<feature type="transmembrane region" description="Helical" evidence="5">
    <location>
        <begin position="183"/>
        <end position="201"/>
    </location>
</feature>
<reference evidence="7" key="1">
    <citation type="submission" date="2021-01" db="EMBL/GenBank/DDBJ databases">
        <authorList>
            <person name="Corre E."/>
            <person name="Pelletier E."/>
            <person name="Niang G."/>
            <person name="Scheremetjew M."/>
            <person name="Finn R."/>
            <person name="Kale V."/>
            <person name="Holt S."/>
            <person name="Cochrane G."/>
            <person name="Meng A."/>
            <person name="Brown T."/>
            <person name="Cohen L."/>
        </authorList>
    </citation>
    <scope>NUCLEOTIDE SEQUENCE</scope>
    <source>
        <strain evidence="7">NY070348D</strain>
    </source>
</reference>
<dbReference type="GO" id="GO:0022857">
    <property type="term" value="F:transmembrane transporter activity"/>
    <property type="evidence" value="ECO:0007669"/>
    <property type="project" value="InterPro"/>
</dbReference>
<dbReference type="GO" id="GO:0016020">
    <property type="term" value="C:membrane"/>
    <property type="evidence" value="ECO:0007669"/>
    <property type="project" value="UniProtKB-SubCell"/>
</dbReference>
<feature type="transmembrane region" description="Helical" evidence="5">
    <location>
        <begin position="107"/>
        <end position="129"/>
    </location>
</feature>
<dbReference type="InterPro" id="IPR036259">
    <property type="entry name" value="MFS_trans_sf"/>
</dbReference>
<dbReference type="PANTHER" id="PTHR23510">
    <property type="entry name" value="INNER MEMBRANE TRANSPORT PROTEIN YAJR"/>
    <property type="match status" value="1"/>
</dbReference>
<feature type="domain" description="Major facilitator superfamily (MFS) profile" evidence="6">
    <location>
        <begin position="6"/>
        <end position="445"/>
    </location>
</feature>
<dbReference type="EMBL" id="HBHK01006478">
    <property type="protein sequence ID" value="CAD9672382.1"/>
    <property type="molecule type" value="Transcribed_RNA"/>
</dbReference>
<feature type="transmembrane region" description="Helical" evidence="5">
    <location>
        <begin position="349"/>
        <end position="371"/>
    </location>
</feature>
<dbReference type="SUPFAM" id="SSF103473">
    <property type="entry name" value="MFS general substrate transporter"/>
    <property type="match status" value="1"/>
</dbReference>
<evidence type="ECO:0000313" key="7">
    <source>
        <dbReference type="EMBL" id="CAD9672382.1"/>
    </source>
</evidence>
<evidence type="ECO:0000256" key="5">
    <source>
        <dbReference type="SAM" id="Phobius"/>
    </source>
</evidence>
<evidence type="ECO:0000256" key="2">
    <source>
        <dbReference type="ARBA" id="ARBA00022692"/>
    </source>
</evidence>
<dbReference type="InterPro" id="IPR011701">
    <property type="entry name" value="MFS"/>
</dbReference>
<dbReference type="PANTHER" id="PTHR23510:SF16">
    <property type="entry name" value="MAJOR FACILITATOR SUPERFAMILY (MFS) PROFILE DOMAIN-CONTAINING PROTEIN"/>
    <property type="match status" value="1"/>
</dbReference>
<organism evidence="7">
    <name type="scientific">Mucochytrium quahogii</name>
    <dbReference type="NCBI Taxonomy" id="96639"/>
    <lineage>
        <taxon>Eukaryota</taxon>
        <taxon>Sar</taxon>
        <taxon>Stramenopiles</taxon>
        <taxon>Bigyra</taxon>
        <taxon>Labyrinthulomycetes</taxon>
        <taxon>Thraustochytrida</taxon>
        <taxon>Thraustochytriidae</taxon>
        <taxon>Mucochytrium</taxon>
    </lineage>
</organism>
<dbReference type="PROSITE" id="PS50850">
    <property type="entry name" value="MFS"/>
    <property type="match status" value="1"/>
</dbReference>
<feature type="transmembrane region" description="Helical" evidence="5">
    <location>
        <begin position="383"/>
        <end position="400"/>
    </location>
</feature>
<evidence type="ECO:0000259" key="6">
    <source>
        <dbReference type="PROSITE" id="PS50850"/>
    </source>
</evidence>
<evidence type="ECO:0000256" key="3">
    <source>
        <dbReference type="ARBA" id="ARBA00022989"/>
    </source>
</evidence>